<dbReference type="PROSITE" id="PS51257">
    <property type="entry name" value="PROKAR_LIPOPROTEIN"/>
    <property type="match status" value="1"/>
</dbReference>
<organism evidence="2 3">
    <name type="scientific">Williamsoniiplasma somnilux</name>
    <dbReference type="NCBI Taxonomy" id="215578"/>
    <lineage>
        <taxon>Bacteria</taxon>
        <taxon>Bacillati</taxon>
        <taxon>Mycoplasmatota</taxon>
        <taxon>Mollicutes</taxon>
        <taxon>Entomoplasmatales</taxon>
        <taxon>Williamsoniiplasma</taxon>
    </lineage>
</organism>
<evidence type="ECO:0000256" key="1">
    <source>
        <dbReference type="SAM" id="SignalP"/>
    </source>
</evidence>
<feature type="chain" id="PRO_5014713523" description="Lipoprotein" evidence="1">
    <location>
        <begin position="20"/>
        <end position="304"/>
    </location>
</feature>
<evidence type="ECO:0008006" key="4">
    <source>
        <dbReference type="Google" id="ProtNLM"/>
    </source>
</evidence>
<dbReference type="RefSeq" id="WP_024863476.1">
    <property type="nucleotide sequence ID" value="NZ_CP024965.1"/>
</dbReference>
<dbReference type="AlphaFoldDB" id="A0A2K8NYR5"/>
<keyword evidence="3" id="KW-1185">Reference proteome</keyword>
<keyword evidence="1" id="KW-0732">Signal</keyword>
<evidence type="ECO:0000313" key="3">
    <source>
        <dbReference type="Proteomes" id="UP000232230"/>
    </source>
</evidence>
<evidence type="ECO:0000313" key="2">
    <source>
        <dbReference type="EMBL" id="ATZ18959.1"/>
    </source>
</evidence>
<proteinExistence type="predicted"/>
<feature type="signal peptide" evidence="1">
    <location>
        <begin position="1"/>
        <end position="19"/>
    </location>
</feature>
<protein>
    <recommendedName>
        <fullName evidence="4">Lipoprotein</fullName>
    </recommendedName>
</protein>
<dbReference type="GO" id="GO:0016020">
    <property type="term" value="C:membrane"/>
    <property type="evidence" value="ECO:0007669"/>
    <property type="project" value="InterPro"/>
</dbReference>
<dbReference type="KEGG" id="esx:ESOMN_v1c05770"/>
<dbReference type="NCBIfam" id="NF045726">
    <property type="entry name" value="XXplasma_LP"/>
    <property type="match status" value="1"/>
</dbReference>
<dbReference type="EMBL" id="CP024965">
    <property type="protein sequence ID" value="ATZ18959.1"/>
    <property type="molecule type" value="Genomic_DNA"/>
</dbReference>
<dbReference type="NCBIfam" id="NF038029">
    <property type="entry name" value="LP_plasma"/>
    <property type="match status" value="1"/>
</dbReference>
<dbReference type="Pfam" id="PF05215">
    <property type="entry name" value="Spiralin"/>
    <property type="match status" value="1"/>
</dbReference>
<name>A0A2K8NYR5_9MOLU</name>
<accession>A0A2K8NYR5</accession>
<dbReference type="Proteomes" id="UP000232230">
    <property type="component" value="Chromosome"/>
</dbReference>
<sequence>MKKLLTVLGTLGLTAVAGATVVSCGDKHKDAKDLSTLLKDFKATNETTENQIISALSKIEGLSKIKLDTDVTIKITKATNKAEGSILIKATEKSKLVKGQLTLKIEKLSNTNTEQGANEIIDLSEYFQQMVSKVNFFKKNGESIMAELPDQISFIPGLLVSFGPTNSAILNWEPVKDEEGQPTGEYALKGLNSTEEWSKLKDSIMSNQSEWMSYALRVLENGGWSSDQIKNLPQSVIEELEIDTLKIDSDKISSMQSILMDAIQVIIDDSITVQIETDKNGEQSWVISSSNSDKFKGTFKYSVL</sequence>
<gene>
    <name evidence="2" type="ORF">ESOMN_v1c05770</name>
</gene>
<dbReference type="InterPro" id="IPR007880">
    <property type="entry name" value="Spiralin"/>
</dbReference>
<reference evidence="2 3" key="1">
    <citation type="submission" date="2017-11" db="EMBL/GenBank/DDBJ databases">
        <title>Genome sequence of Entomoplasma somnilux PYAN-1 (ATCC 49194).</title>
        <authorList>
            <person name="Lo W.-S."/>
            <person name="Gasparich G.E."/>
            <person name="Kuo C.-H."/>
        </authorList>
    </citation>
    <scope>NUCLEOTIDE SEQUENCE [LARGE SCALE GENOMIC DNA]</scope>
    <source>
        <strain evidence="2 3">PYAN-1</strain>
    </source>
</reference>
<dbReference type="InterPro" id="IPR054816">
    <property type="entry name" value="Lipoprotein_mollicutes-type_CS"/>
</dbReference>